<dbReference type="InterPro" id="IPR033469">
    <property type="entry name" value="CYTH-like_dom_sf"/>
</dbReference>
<dbReference type="Pfam" id="PF01928">
    <property type="entry name" value="CYTH"/>
    <property type="match status" value="1"/>
</dbReference>
<dbReference type="Gene3D" id="1.40.20.10">
    <property type="entry name" value="CHAD domain"/>
    <property type="match status" value="1"/>
</dbReference>
<feature type="region of interest" description="Disordered" evidence="1">
    <location>
        <begin position="211"/>
        <end position="232"/>
    </location>
</feature>
<evidence type="ECO:0000313" key="5">
    <source>
        <dbReference type="Proteomes" id="UP000256541"/>
    </source>
</evidence>
<dbReference type="InterPro" id="IPR023577">
    <property type="entry name" value="CYTH_domain"/>
</dbReference>
<proteinExistence type="predicted"/>
<evidence type="ECO:0008006" key="6">
    <source>
        <dbReference type="Google" id="ProtNLM"/>
    </source>
</evidence>
<dbReference type="Pfam" id="PF05235">
    <property type="entry name" value="CHAD"/>
    <property type="match status" value="1"/>
</dbReference>
<reference evidence="4 5" key="1">
    <citation type="submission" date="2017-04" db="EMBL/GenBank/DDBJ databases">
        <title>Comparative genome analysis of Subtercola boreus.</title>
        <authorList>
            <person name="Cho Y.-J."/>
            <person name="Cho A."/>
            <person name="Kim O.-S."/>
            <person name="Lee J.-I."/>
        </authorList>
    </citation>
    <scope>NUCLEOTIDE SEQUENCE [LARGE SCALE GENOMIC DNA]</scope>
    <source>
        <strain evidence="4 5">P27479</strain>
    </source>
</reference>
<dbReference type="CDD" id="cd07374">
    <property type="entry name" value="CYTH-like_Pase"/>
    <property type="match status" value="1"/>
</dbReference>
<feature type="domain" description="CYTH" evidence="2">
    <location>
        <begin position="16"/>
        <end position="215"/>
    </location>
</feature>
<evidence type="ECO:0000256" key="1">
    <source>
        <dbReference type="SAM" id="MobiDB-lite"/>
    </source>
</evidence>
<dbReference type="AlphaFoldDB" id="A0A3E0VXW3"/>
<dbReference type="PANTHER" id="PTHR39339">
    <property type="entry name" value="SLR1444 PROTEIN"/>
    <property type="match status" value="1"/>
</dbReference>
<feature type="compositionally biased region" description="Basic and acidic residues" evidence="1">
    <location>
        <begin position="212"/>
        <end position="224"/>
    </location>
</feature>
<name>A0A3E0VXW3_9MICO</name>
<dbReference type="RefSeq" id="WP_116411498.1">
    <property type="nucleotide sequence ID" value="NZ_NBXB01000028.1"/>
</dbReference>
<dbReference type="SMART" id="SM00880">
    <property type="entry name" value="CHAD"/>
    <property type="match status" value="1"/>
</dbReference>
<dbReference type="SUPFAM" id="SSF55154">
    <property type="entry name" value="CYTH-like phosphatases"/>
    <property type="match status" value="1"/>
</dbReference>
<feature type="domain" description="CHAD" evidence="3">
    <location>
        <begin position="229"/>
        <end position="527"/>
    </location>
</feature>
<dbReference type="PROSITE" id="PS51707">
    <property type="entry name" value="CYTH"/>
    <property type="match status" value="1"/>
</dbReference>
<dbReference type="PANTHER" id="PTHR39339:SF1">
    <property type="entry name" value="CHAD DOMAIN-CONTAINING PROTEIN"/>
    <property type="match status" value="1"/>
</dbReference>
<dbReference type="EMBL" id="NBXB01000028">
    <property type="protein sequence ID" value="RFA14435.1"/>
    <property type="molecule type" value="Genomic_DNA"/>
</dbReference>
<accession>A0A3E0VXW3</accession>
<evidence type="ECO:0000313" key="4">
    <source>
        <dbReference type="EMBL" id="RFA14435.1"/>
    </source>
</evidence>
<dbReference type="Gene3D" id="2.40.320.10">
    <property type="entry name" value="Hypothetical Protein Pfu-838710-001"/>
    <property type="match status" value="1"/>
</dbReference>
<dbReference type="PROSITE" id="PS51708">
    <property type="entry name" value="CHAD"/>
    <property type="match status" value="1"/>
</dbReference>
<sequence>MNQQGANHQGMNHQVHVEIERKYDVDDQTVVPDLTGVAQVARVSDPETVTLHAVYYDTAELHLAAQRIVLRRREGGSDEGWHIKLPGDEGRLELHWPLGDDGPIPEAVLDLVLVHVRDHPLAPVARLTTTRTTTCLYDDDDVALAEIADDLVSAGDVATAQLRIWREWEVELTDDAPGSPRKRAALLDAIEEKLETAGARPSASVSKLAHALGRERLGEREPRRPLSGKSSAGDVLRAAVALQTERLKEADPLVRQDEAGAVHTMRSSVRRLRSILATYRSVMDSDEAKRLERELAELGTVLGDTRDPQVMHDRARNLVRSQSNKRMHEAVLARLVSDKEAEYRRSLGYLQRILSSARYFRLLDSLEAFAAGTGDAARLGKRSAGRATKVLGRPIAADFRRVKRRMKAVAKAGNPDEWNAWVHVVRKAARRLRFGIEAVTSGDTAFVGTAVFGEKVARLASAAERVQDALGEYRDSVALQRLLYATAEAAAEAGENTFGYGRLHALEQQRADRAIEDYARAQGGFRSAKKWLPGA</sequence>
<dbReference type="InterPro" id="IPR038186">
    <property type="entry name" value="CHAD_dom_sf"/>
</dbReference>
<protein>
    <recommendedName>
        <fullName evidence="6">CHAD domain-containing protein</fullName>
    </recommendedName>
</protein>
<comment type="caution">
    <text evidence="4">The sequence shown here is derived from an EMBL/GenBank/DDBJ whole genome shotgun (WGS) entry which is preliminary data.</text>
</comment>
<dbReference type="InterPro" id="IPR007899">
    <property type="entry name" value="CHAD_dom"/>
</dbReference>
<gene>
    <name evidence="4" type="ORF">B7R22_09390</name>
</gene>
<evidence type="ECO:0000259" key="2">
    <source>
        <dbReference type="PROSITE" id="PS51707"/>
    </source>
</evidence>
<dbReference type="OrthoDB" id="9777271at2"/>
<evidence type="ECO:0000259" key="3">
    <source>
        <dbReference type="PROSITE" id="PS51708"/>
    </source>
</evidence>
<organism evidence="4 5">
    <name type="scientific">Subtercola boreus</name>
    <dbReference type="NCBI Taxonomy" id="120213"/>
    <lineage>
        <taxon>Bacteria</taxon>
        <taxon>Bacillati</taxon>
        <taxon>Actinomycetota</taxon>
        <taxon>Actinomycetes</taxon>
        <taxon>Micrococcales</taxon>
        <taxon>Microbacteriaceae</taxon>
        <taxon>Subtercola</taxon>
    </lineage>
</organism>
<dbReference type="SMART" id="SM01118">
    <property type="entry name" value="CYTH"/>
    <property type="match status" value="1"/>
</dbReference>
<dbReference type="Proteomes" id="UP000256541">
    <property type="component" value="Unassembled WGS sequence"/>
</dbReference>